<dbReference type="Pfam" id="PF03453">
    <property type="entry name" value="MoeA_N"/>
    <property type="match status" value="1"/>
</dbReference>
<dbReference type="UniPathway" id="UPA00344"/>
<accession>D9MP46</accession>
<dbReference type="InterPro" id="IPR036135">
    <property type="entry name" value="MoeA_linker/N_sf"/>
</dbReference>
<keyword evidence="6" id="KW-0479">Metal-binding</keyword>
<dbReference type="NCBIfam" id="NF011068">
    <property type="entry name" value="PRK14498.1"/>
    <property type="match status" value="1"/>
</dbReference>
<keyword evidence="6" id="KW-0500">Molybdenum</keyword>
<evidence type="ECO:0000259" key="7">
    <source>
        <dbReference type="SMART" id="SM00852"/>
    </source>
</evidence>
<keyword evidence="6" id="KW-0808">Transferase</keyword>
<dbReference type="SUPFAM" id="SSF53850">
    <property type="entry name" value="Periplasmic binding protein-like II"/>
    <property type="match status" value="1"/>
</dbReference>
<dbReference type="SUPFAM" id="SSF63882">
    <property type="entry name" value="MoeA N-terminal region -like"/>
    <property type="match status" value="1"/>
</dbReference>
<dbReference type="Pfam" id="PF12727">
    <property type="entry name" value="PBP_like"/>
    <property type="match status" value="1"/>
</dbReference>
<dbReference type="PANTHER" id="PTHR10192">
    <property type="entry name" value="MOLYBDOPTERIN BIOSYNTHESIS PROTEIN"/>
    <property type="match status" value="1"/>
</dbReference>
<dbReference type="PANTHER" id="PTHR10192:SF16">
    <property type="entry name" value="MOLYBDOPTERIN MOLYBDENUMTRANSFERASE"/>
    <property type="match status" value="1"/>
</dbReference>
<evidence type="ECO:0000256" key="5">
    <source>
        <dbReference type="ARBA" id="ARBA00047317"/>
    </source>
</evidence>
<dbReference type="GO" id="GO:0005829">
    <property type="term" value="C:cytosol"/>
    <property type="evidence" value="ECO:0007669"/>
    <property type="project" value="TreeGrafter"/>
</dbReference>
<dbReference type="Gene3D" id="2.170.190.11">
    <property type="entry name" value="Molybdopterin biosynthesis moea protein, domain 3"/>
    <property type="match status" value="1"/>
</dbReference>
<comment type="pathway">
    <text evidence="2 6">Cofactor biosynthesis; molybdopterin biosynthesis.</text>
</comment>
<evidence type="ECO:0000313" key="8">
    <source>
        <dbReference type="EMBL" id="ADI87735.1"/>
    </source>
</evidence>
<evidence type="ECO:0000256" key="3">
    <source>
        <dbReference type="ARBA" id="ARBA00010763"/>
    </source>
</evidence>
<gene>
    <name evidence="8" type="ORF">LW3_0320</name>
</gene>
<dbReference type="EC" id="2.10.1.1" evidence="6"/>
<dbReference type="EMBL" id="HM454281">
    <property type="protein sequence ID" value="ADI87735.1"/>
    <property type="molecule type" value="Genomic_DNA"/>
</dbReference>
<keyword evidence="4 6" id="KW-0501">Molybdenum cofactor biosynthesis</keyword>
<comment type="similarity">
    <text evidence="3 6">Belongs to the MoeA family.</text>
</comment>
<keyword evidence="6" id="KW-0460">Magnesium</keyword>
<reference evidence="8" key="1">
    <citation type="journal article" date="2011" name="Appl. Environ. Microbiol.">
        <title>Metagenomic analysis reveals unexpected subgenomic diversity of magnetotactic bacteria within the phylum Nitrospirae.</title>
        <authorList>
            <person name="Lin W."/>
            <person name="Jogler C."/>
            <person name="Schuler D."/>
            <person name="Pan Y."/>
        </authorList>
    </citation>
    <scope>NUCLEOTIDE SEQUENCE</scope>
</reference>
<organism evidence="8">
    <name type="scientific">uncultured Nitrospirae bacterium MY3-5B</name>
    <dbReference type="NCBI Taxonomy" id="798578"/>
    <lineage>
        <taxon>Bacteria</taxon>
        <taxon>Pseudomonadati</taxon>
        <taxon>Nitrospirota</taxon>
        <taxon>environmental samples</taxon>
    </lineage>
</organism>
<dbReference type="SUPFAM" id="SSF53218">
    <property type="entry name" value="Molybdenum cofactor biosynthesis proteins"/>
    <property type="match status" value="1"/>
</dbReference>
<dbReference type="InterPro" id="IPR008284">
    <property type="entry name" value="MoCF_biosynth_CS"/>
</dbReference>
<feature type="domain" description="MoaB/Mog" evidence="7">
    <location>
        <begin position="140"/>
        <end position="277"/>
    </location>
</feature>
<comment type="cofactor">
    <cofactor evidence="6">
        <name>Mg(2+)</name>
        <dbReference type="ChEBI" id="CHEBI:18420"/>
    </cofactor>
</comment>
<dbReference type="InterPro" id="IPR005111">
    <property type="entry name" value="MoeA_C_domain_IV"/>
</dbReference>
<proteinExistence type="inferred from homology"/>
<dbReference type="GO" id="GO:0006777">
    <property type="term" value="P:Mo-molybdopterin cofactor biosynthetic process"/>
    <property type="evidence" value="ECO:0007669"/>
    <property type="project" value="UniProtKB-UniRule"/>
</dbReference>
<dbReference type="SMART" id="SM00852">
    <property type="entry name" value="MoCF_biosynth"/>
    <property type="match status" value="1"/>
</dbReference>
<dbReference type="GO" id="GO:0061599">
    <property type="term" value="F:molybdopterin molybdotransferase activity"/>
    <property type="evidence" value="ECO:0007669"/>
    <property type="project" value="UniProtKB-UniRule"/>
</dbReference>
<dbReference type="InterPro" id="IPR005110">
    <property type="entry name" value="MoeA_linker/N"/>
</dbReference>
<dbReference type="AlphaFoldDB" id="D9MP46"/>
<comment type="catalytic activity">
    <reaction evidence="5">
        <text>adenylyl-molybdopterin + molybdate = Mo-molybdopterin + AMP + H(+)</text>
        <dbReference type="Rhea" id="RHEA:35047"/>
        <dbReference type="ChEBI" id="CHEBI:15378"/>
        <dbReference type="ChEBI" id="CHEBI:36264"/>
        <dbReference type="ChEBI" id="CHEBI:62727"/>
        <dbReference type="ChEBI" id="CHEBI:71302"/>
        <dbReference type="ChEBI" id="CHEBI:456215"/>
        <dbReference type="EC" id="2.10.1.1"/>
    </reaction>
</comment>
<dbReference type="Pfam" id="PF03454">
    <property type="entry name" value="MoeA_C"/>
    <property type="match status" value="1"/>
</dbReference>
<dbReference type="Gene3D" id="3.40.980.10">
    <property type="entry name" value="MoaB/Mog-like domain"/>
    <property type="match status" value="1"/>
</dbReference>
<dbReference type="Pfam" id="PF00994">
    <property type="entry name" value="MoCF_biosynth"/>
    <property type="match status" value="1"/>
</dbReference>
<name>D9MP46_9BACT</name>
<dbReference type="InterPro" id="IPR036688">
    <property type="entry name" value="MoeA_C_domain_IV_sf"/>
</dbReference>
<dbReference type="Gene3D" id="2.40.340.10">
    <property type="entry name" value="MoeA, C-terminal, domain IV"/>
    <property type="match status" value="1"/>
</dbReference>
<evidence type="ECO:0000256" key="2">
    <source>
        <dbReference type="ARBA" id="ARBA00005046"/>
    </source>
</evidence>
<dbReference type="InterPro" id="IPR038987">
    <property type="entry name" value="MoeA-like"/>
</dbReference>
<dbReference type="InterPro" id="IPR024370">
    <property type="entry name" value="PBP_domain"/>
</dbReference>
<comment type="function">
    <text evidence="1 6">Catalyzes the insertion of molybdate into adenylated molybdopterin with the concomitant release of AMP.</text>
</comment>
<dbReference type="CDD" id="cd00887">
    <property type="entry name" value="MoeA"/>
    <property type="match status" value="1"/>
</dbReference>
<dbReference type="InterPro" id="IPR036425">
    <property type="entry name" value="MoaB/Mog-like_dom_sf"/>
</dbReference>
<protein>
    <recommendedName>
        <fullName evidence="6">Molybdopterin molybdenumtransferase</fullName>
        <ecNumber evidence="6">2.10.1.1</ecNumber>
    </recommendedName>
</protein>
<dbReference type="Gene3D" id="3.90.105.10">
    <property type="entry name" value="Molybdopterin biosynthesis moea protein, domain 2"/>
    <property type="match status" value="1"/>
</dbReference>
<evidence type="ECO:0000256" key="6">
    <source>
        <dbReference type="RuleBase" id="RU365090"/>
    </source>
</evidence>
<dbReference type="GO" id="GO:0046872">
    <property type="term" value="F:metal ion binding"/>
    <property type="evidence" value="ECO:0007669"/>
    <property type="project" value="UniProtKB-UniRule"/>
</dbReference>
<evidence type="ECO:0000256" key="4">
    <source>
        <dbReference type="ARBA" id="ARBA00023150"/>
    </source>
</evidence>
<dbReference type="SUPFAM" id="SSF63867">
    <property type="entry name" value="MoeA C-terminal domain-like"/>
    <property type="match status" value="1"/>
</dbReference>
<sequence>MDRITSEPVTALQSSPFFHSSAMDGYAVRFDSTFGASETTPVRLKIPDAALYINTGEPIPDGLNAVIMIEDVNVVKDGSAEYIEILKAAAPYQHIRAIGEDIVATELILPENHKIRAIDIGAALAGGHTQIKVRKRPSVAIIPTGTELVPPGTPLTRGKIIDSNSAMLAGLVTGYGAVAVCCPIVRDDLNEIKKAVDAVVKAHDLVLIIAGSSAGTRDYTSTVIKDMGECILHGVNIKPGRPLILGMIDGTAVAGVPGYPVSAYITVDLFIRPLIEKWLGLSVQEKETIPAVIGRTISSTIGQEEFVRVKVGRVAGRFVATPLGRGAGIMMSLVRADAMLSIPAMSEGVGAASEVNVGLMRPRSDILNTIVCIGSHDNTLDVLYNFIKRKYPRYSLSSAHIGSMGGIIAIKKREAHIAGTHLLDEETGIYNIPFIEKYLQGEKAILVNLVYRRQGFIIMPGNPKKITGIEDITRDGVMFINRQPGTGTRLLTDKCLRDRGISGQNVKGYDTVEYTHMGVASAVASGRADTGMGILTAAIALGLDFIPIARERYDFVLTKDSYTLHMVEALFDIIRNDEEFRQTTLRMGGYDISDMGKVIYES</sequence>
<dbReference type="InterPro" id="IPR001453">
    <property type="entry name" value="MoaB/Mog_dom"/>
</dbReference>
<evidence type="ECO:0000256" key="1">
    <source>
        <dbReference type="ARBA" id="ARBA00002901"/>
    </source>
</evidence>
<dbReference type="PROSITE" id="PS01079">
    <property type="entry name" value="MOCF_BIOSYNTHESIS_2"/>
    <property type="match status" value="1"/>
</dbReference>